<dbReference type="Pfam" id="PF11248">
    <property type="entry name" value="DUF3046"/>
    <property type="match status" value="1"/>
</dbReference>
<keyword evidence="2" id="KW-1185">Reference proteome</keyword>
<name>A0ABP7S5C5_9PSEU</name>
<evidence type="ECO:0000313" key="1">
    <source>
        <dbReference type="EMBL" id="GAA4006927.1"/>
    </source>
</evidence>
<reference evidence="2" key="1">
    <citation type="journal article" date="2019" name="Int. J. Syst. Evol. Microbiol.">
        <title>The Global Catalogue of Microorganisms (GCM) 10K type strain sequencing project: providing services to taxonomists for standard genome sequencing and annotation.</title>
        <authorList>
            <consortium name="The Broad Institute Genomics Platform"/>
            <consortium name="The Broad Institute Genome Sequencing Center for Infectious Disease"/>
            <person name="Wu L."/>
            <person name="Ma J."/>
        </authorList>
    </citation>
    <scope>NUCLEOTIDE SEQUENCE [LARGE SCALE GENOMIC DNA]</scope>
    <source>
        <strain evidence="2">JCM 17342</strain>
    </source>
</reference>
<organism evidence="1 2">
    <name type="scientific">Allokutzneria multivorans</name>
    <dbReference type="NCBI Taxonomy" id="1142134"/>
    <lineage>
        <taxon>Bacteria</taxon>
        <taxon>Bacillati</taxon>
        <taxon>Actinomycetota</taxon>
        <taxon>Actinomycetes</taxon>
        <taxon>Pseudonocardiales</taxon>
        <taxon>Pseudonocardiaceae</taxon>
        <taxon>Allokutzneria</taxon>
    </lineage>
</organism>
<dbReference type="InterPro" id="IPR021408">
    <property type="entry name" value="DUF3046"/>
</dbReference>
<gene>
    <name evidence="1" type="ORF">GCM10022247_30950</name>
</gene>
<evidence type="ECO:0000313" key="2">
    <source>
        <dbReference type="Proteomes" id="UP001501747"/>
    </source>
</evidence>
<dbReference type="RefSeq" id="WP_344875218.1">
    <property type="nucleotide sequence ID" value="NZ_BAABAL010000009.1"/>
</dbReference>
<comment type="caution">
    <text evidence="1">The sequence shown here is derived from an EMBL/GenBank/DDBJ whole genome shotgun (WGS) entry which is preliminary data.</text>
</comment>
<protein>
    <submittedName>
        <fullName evidence="1">DUF3046 domain-containing protein</fullName>
    </submittedName>
</protein>
<sequence>MRITLFRSRMTDEFGQVRAELMASTHVFSSLGGRTVEEAMEAGMDPKRIWLAVCEAFDVPPERR</sequence>
<accession>A0ABP7S5C5</accession>
<proteinExistence type="predicted"/>
<dbReference type="Proteomes" id="UP001501747">
    <property type="component" value="Unassembled WGS sequence"/>
</dbReference>
<dbReference type="EMBL" id="BAABAL010000009">
    <property type="protein sequence ID" value="GAA4006927.1"/>
    <property type="molecule type" value="Genomic_DNA"/>
</dbReference>